<name>A0A8K0NH78_9HYPO</name>
<evidence type="ECO:0000313" key="1">
    <source>
        <dbReference type="EMBL" id="KAG5921906.1"/>
    </source>
</evidence>
<gene>
    <name evidence="1" type="ORF">E4U42_005665</name>
</gene>
<dbReference type="AlphaFoldDB" id="A0A8K0NH78"/>
<organism evidence="1 2">
    <name type="scientific">Claviceps africana</name>
    <dbReference type="NCBI Taxonomy" id="83212"/>
    <lineage>
        <taxon>Eukaryota</taxon>
        <taxon>Fungi</taxon>
        <taxon>Dikarya</taxon>
        <taxon>Ascomycota</taxon>
        <taxon>Pezizomycotina</taxon>
        <taxon>Sordariomycetes</taxon>
        <taxon>Hypocreomycetidae</taxon>
        <taxon>Hypocreales</taxon>
        <taxon>Clavicipitaceae</taxon>
        <taxon>Claviceps</taxon>
    </lineage>
</organism>
<dbReference type="EMBL" id="SRPY01000540">
    <property type="protein sequence ID" value="KAG5921906.1"/>
    <property type="molecule type" value="Genomic_DNA"/>
</dbReference>
<sequence>MPVNSGSGLWRYSWQIPMSHRSRQHPSKHGLQGLSSCFEWVDIAFHSHFVIHDGYKEPHRGDPHTTVTFLGRPPSFTAHKRQSENDCDSVLQSLSFGLRVASNSQLAISPSRVARIPVTFATHDANQFPD</sequence>
<reference evidence="1" key="1">
    <citation type="journal article" date="2020" name="bioRxiv">
        <title>Whole genome comparisons of ergot fungi reveals the divergence and evolution of species within the genus Claviceps are the result of varying mechanisms driving genome evolution and host range expansion.</title>
        <authorList>
            <person name="Wyka S.A."/>
            <person name="Mondo S.J."/>
            <person name="Liu M."/>
            <person name="Dettman J."/>
            <person name="Nalam V."/>
            <person name="Broders K.D."/>
        </authorList>
    </citation>
    <scope>NUCLEOTIDE SEQUENCE</scope>
    <source>
        <strain evidence="1">CCC 489</strain>
    </source>
</reference>
<accession>A0A8K0NH78</accession>
<dbReference type="Proteomes" id="UP000811619">
    <property type="component" value="Unassembled WGS sequence"/>
</dbReference>
<comment type="caution">
    <text evidence="1">The sequence shown here is derived from an EMBL/GenBank/DDBJ whole genome shotgun (WGS) entry which is preliminary data.</text>
</comment>
<evidence type="ECO:0000313" key="2">
    <source>
        <dbReference type="Proteomes" id="UP000811619"/>
    </source>
</evidence>
<keyword evidence="2" id="KW-1185">Reference proteome</keyword>
<proteinExistence type="predicted"/>
<protein>
    <submittedName>
        <fullName evidence="1">Uncharacterized protein</fullName>
    </submittedName>
</protein>